<dbReference type="EMBL" id="VIWT01000005">
    <property type="protein sequence ID" value="TWF73695.1"/>
    <property type="molecule type" value="Genomic_DNA"/>
</dbReference>
<keyword evidence="5 7" id="KW-0408">Iron</keyword>
<dbReference type="AlphaFoldDB" id="A0A561SFN5"/>
<evidence type="ECO:0000313" key="8">
    <source>
        <dbReference type="EMBL" id="TWF73695.1"/>
    </source>
</evidence>
<dbReference type="GO" id="GO:0020037">
    <property type="term" value="F:heme binding"/>
    <property type="evidence" value="ECO:0007669"/>
    <property type="project" value="InterPro"/>
</dbReference>
<dbReference type="InterPro" id="IPR036396">
    <property type="entry name" value="Cyt_P450_sf"/>
</dbReference>
<dbReference type="PRINTS" id="PR00385">
    <property type="entry name" value="P450"/>
</dbReference>
<evidence type="ECO:0000313" key="9">
    <source>
        <dbReference type="Proteomes" id="UP000317940"/>
    </source>
</evidence>
<sequence length="431" mass="47118">MTDLEVRPDELQALATLFGLGDPYPEYAKWRARQSVVRPHEKLFVFSRYEDCAAVLGSSAFGHAPREASPLRSLWRGTGRPAPAAPETTAGAVPETASAADADAAVVTAQDNASNMLRLNPPDHTRLRRLVSRALTPASVRALMPRIEEITAELVGELGPDFDVIRDLALPLPVRVISELLGIPEADRPMVVTWSEQLSRSIDPGFLITPEDRVTMRAARDSFHEYLGALIPKRRLEPGDDLVSALVHVHDEDGTLTEHEIIITCRLLLIAGHETTRSLIGGSVLALLNHPAQLAALRADPDLVERCVEEVLRYDPPIQLLVRSALEDTTVGDTTVPAGARALMLLGAANRDEALGEDPEDFDFLRPARRHLSFGHGIHFCLGAPLGRAEAAIALRSLLPVLAESRMTEEPVWKPHTVLRGLEHLRLTTSN</sequence>
<keyword evidence="2 7" id="KW-0349">Heme</keyword>
<dbReference type="RefSeq" id="WP_145910639.1">
    <property type="nucleotide sequence ID" value="NZ_BAAAMZ010000001.1"/>
</dbReference>
<dbReference type="Gene3D" id="1.10.630.10">
    <property type="entry name" value="Cytochrome P450"/>
    <property type="match status" value="1"/>
</dbReference>
<dbReference type="Proteomes" id="UP000317940">
    <property type="component" value="Unassembled WGS sequence"/>
</dbReference>
<evidence type="ECO:0000256" key="2">
    <source>
        <dbReference type="ARBA" id="ARBA00022617"/>
    </source>
</evidence>
<evidence type="ECO:0000256" key="1">
    <source>
        <dbReference type="ARBA" id="ARBA00010617"/>
    </source>
</evidence>
<dbReference type="FunFam" id="1.10.630.10:FF:000018">
    <property type="entry name" value="Cytochrome P450 monooxygenase"/>
    <property type="match status" value="1"/>
</dbReference>
<dbReference type="OrthoDB" id="4133219at2"/>
<reference evidence="8 9" key="1">
    <citation type="submission" date="2019-06" db="EMBL/GenBank/DDBJ databases">
        <title>Sequencing the genomes of 1000 actinobacteria strains.</title>
        <authorList>
            <person name="Klenk H.-P."/>
        </authorList>
    </citation>
    <scope>NUCLEOTIDE SEQUENCE [LARGE SCALE GENOMIC DNA]</scope>
    <source>
        <strain evidence="8 9">DSM 44826</strain>
    </source>
</reference>
<comment type="caution">
    <text evidence="8">The sequence shown here is derived from an EMBL/GenBank/DDBJ whole genome shotgun (WGS) entry which is preliminary data.</text>
</comment>
<dbReference type="PANTHER" id="PTHR46696">
    <property type="entry name" value="P450, PUTATIVE (EUROFUNG)-RELATED"/>
    <property type="match status" value="1"/>
</dbReference>
<evidence type="ECO:0000256" key="7">
    <source>
        <dbReference type="RuleBase" id="RU000461"/>
    </source>
</evidence>
<keyword evidence="4 7" id="KW-0560">Oxidoreductase</keyword>
<keyword evidence="9" id="KW-1185">Reference proteome</keyword>
<organism evidence="8 9">
    <name type="scientific">Kitasatospora viridis</name>
    <dbReference type="NCBI Taxonomy" id="281105"/>
    <lineage>
        <taxon>Bacteria</taxon>
        <taxon>Bacillati</taxon>
        <taxon>Actinomycetota</taxon>
        <taxon>Actinomycetes</taxon>
        <taxon>Kitasatosporales</taxon>
        <taxon>Streptomycetaceae</taxon>
        <taxon>Kitasatospora</taxon>
    </lineage>
</organism>
<gene>
    <name evidence="8" type="ORF">FHX73_15311</name>
</gene>
<dbReference type="Pfam" id="PF00067">
    <property type="entry name" value="p450"/>
    <property type="match status" value="1"/>
</dbReference>
<dbReference type="InterPro" id="IPR002397">
    <property type="entry name" value="Cyt_P450_B"/>
</dbReference>
<dbReference type="InterPro" id="IPR001128">
    <property type="entry name" value="Cyt_P450"/>
</dbReference>
<dbReference type="GO" id="GO:0004497">
    <property type="term" value="F:monooxygenase activity"/>
    <property type="evidence" value="ECO:0007669"/>
    <property type="project" value="UniProtKB-KW"/>
</dbReference>
<name>A0A561SFN5_9ACTN</name>
<proteinExistence type="inferred from homology"/>
<dbReference type="PANTHER" id="PTHR46696:SF1">
    <property type="entry name" value="CYTOCHROME P450 YJIB-RELATED"/>
    <property type="match status" value="1"/>
</dbReference>
<dbReference type="PRINTS" id="PR00359">
    <property type="entry name" value="BP450"/>
</dbReference>
<evidence type="ECO:0000256" key="3">
    <source>
        <dbReference type="ARBA" id="ARBA00022723"/>
    </source>
</evidence>
<keyword evidence="3 7" id="KW-0479">Metal-binding</keyword>
<accession>A0A561SFN5</accession>
<keyword evidence="6 7" id="KW-0503">Monooxygenase</keyword>
<dbReference type="CDD" id="cd20625">
    <property type="entry name" value="CYP164-like"/>
    <property type="match status" value="1"/>
</dbReference>
<evidence type="ECO:0000256" key="5">
    <source>
        <dbReference type="ARBA" id="ARBA00023004"/>
    </source>
</evidence>
<dbReference type="PROSITE" id="PS00086">
    <property type="entry name" value="CYTOCHROME_P450"/>
    <property type="match status" value="1"/>
</dbReference>
<dbReference type="GO" id="GO:0005506">
    <property type="term" value="F:iron ion binding"/>
    <property type="evidence" value="ECO:0007669"/>
    <property type="project" value="InterPro"/>
</dbReference>
<evidence type="ECO:0000256" key="4">
    <source>
        <dbReference type="ARBA" id="ARBA00023002"/>
    </source>
</evidence>
<dbReference type="InterPro" id="IPR017972">
    <property type="entry name" value="Cyt_P450_CS"/>
</dbReference>
<comment type="similarity">
    <text evidence="1 7">Belongs to the cytochrome P450 family.</text>
</comment>
<dbReference type="SUPFAM" id="SSF48264">
    <property type="entry name" value="Cytochrome P450"/>
    <property type="match status" value="1"/>
</dbReference>
<dbReference type="GO" id="GO:0016705">
    <property type="term" value="F:oxidoreductase activity, acting on paired donors, with incorporation or reduction of molecular oxygen"/>
    <property type="evidence" value="ECO:0007669"/>
    <property type="project" value="InterPro"/>
</dbReference>
<protein>
    <submittedName>
        <fullName evidence="8">Cytochrome P450</fullName>
    </submittedName>
</protein>
<evidence type="ECO:0000256" key="6">
    <source>
        <dbReference type="ARBA" id="ARBA00023033"/>
    </source>
</evidence>